<sequence length="226" mass="26731">MNTNFFEDYERELLVVNVLMTKDATCTYVFNHHRDVAAYRTHLMILELKLMNELVEFFPCGVIGKEYRQMLVPHLLTIRNQFQLQKNGRITRPDLICRKNNGIWVIPSDALQKRVLPFLQVQWESLNRIRTFIGEDDRFPDYPYRFVGKTSEVTHFCVALCACRKLEGVSGKINLPQLVKDTCRLLNIKVPDRPDLLVERVFNCKNRFLNLDRFCRKYKEEVQKGN</sequence>
<comment type="caution">
    <text evidence="1">The sequence shown here is derived from an EMBL/GenBank/DDBJ whole genome shotgun (WGS) entry which is preliminary data.</text>
</comment>
<evidence type="ECO:0000313" key="2">
    <source>
        <dbReference type="Proteomes" id="UP000283589"/>
    </source>
</evidence>
<proteinExistence type="predicted"/>
<evidence type="ECO:0000313" key="1">
    <source>
        <dbReference type="EMBL" id="RGV34340.1"/>
    </source>
</evidence>
<organism evidence="1 2">
    <name type="scientific">Butyricimonas virosa</name>
    <dbReference type="NCBI Taxonomy" id="544645"/>
    <lineage>
        <taxon>Bacteria</taxon>
        <taxon>Pseudomonadati</taxon>
        <taxon>Bacteroidota</taxon>
        <taxon>Bacteroidia</taxon>
        <taxon>Bacteroidales</taxon>
        <taxon>Odoribacteraceae</taxon>
        <taxon>Butyricimonas</taxon>
    </lineage>
</organism>
<dbReference type="Proteomes" id="UP000283589">
    <property type="component" value="Unassembled WGS sequence"/>
</dbReference>
<dbReference type="STRING" id="1121130.GCA_000519105_02246"/>
<accession>A0A412X1X0</accession>
<gene>
    <name evidence="1" type="ORF">DWW18_08480</name>
</gene>
<dbReference type="AlphaFoldDB" id="A0A412X1X0"/>
<reference evidence="1 2" key="1">
    <citation type="submission" date="2018-08" db="EMBL/GenBank/DDBJ databases">
        <title>A genome reference for cultivated species of the human gut microbiota.</title>
        <authorList>
            <person name="Zou Y."/>
            <person name="Xue W."/>
            <person name="Luo G."/>
        </authorList>
    </citation>
    <scope>NUCLEOTIDE SEQUENCE [LARGE SCALE GENOMIC DNA]</scope>
    <source>
        <strain evidence="1 2">AF14-49</strain>
    </source>
</reference>
<name>A0A412X1X0_9BACT</name>
<protein>
    <submittedName>
        <fullName evidence="1">Uncharacterized protein</fullName>
    </submittedName>
</protein>
<dbReference type="EMBL" id="QRZA01000008">
    <property type="protein sequence ID" value="RGV34340.1"/>
    <property type="molecule type" value="Genomic_DNA"/>
</dbReference>
<dbReference type="RefSeq" id="WP_118259944.1">
    <property type="nucleotide sequence ID" value="NZ_CALBWO010000029.1"/>
</dbReference>